<keyword evidence="4 12" id="KW-0808">Transferase</keyword>
<dbReference type="OrthoDB" id="9808002at2"/>
<dbReference type="EC" id="2.8.1.7" evidence="3"/>
<dbReference type="PROSITE" id="PS00595">
    <property type="entry name" value="AA_TRANSFER_CLASS_5"/>
    <property type="match status" value="1"/>
</dbReference>
<name>F7YYG4_9THEM</name>
<evidence type="ECO:0000259" key="11">
    <source>
        <dbReference type="Pfam" id="PF00266"/>
    </source>
</evidence>
<evidence type="ECO:0000256" key="4">
    <source>
        <dbReference type="ARBA" id="ARBA00022679"/>
    </source>
</evidence>
<dbReference type="Pfam" id="PF00266">
    <property type="entry name" value="Aminotran_5"/>
    <property type="match status" value="1"/>
</dbReference>
<evidence type="ECO:0000256" key="2">
    <source>
        <dbReference type="ARBA" id="ARBA00006490"/>
    </source>
</evidence>
<evidence type="ECO:0000256" key="5">
    <source>
        <dbReference type="ARBA" id="ARBA00022723"/>
    </source>
</evidence>
<dbReference type="Gene3D" id="3.40.640.10">
    <property type="entry name" value="Type I PLP-dependent aspartate aminotransferase-like (Major domain)"/>
    <property type="match status" value="1"/>
</dbReference>
<dbReference type="RefSeq" id="WP_013932208.1">
    <property type="nucleotide sequence ID" value="NC_015707.1"/>
</dbReference>
<dbReference type="eggNOG" id="COG1104">
    <property type="taxonomic scope" value="Bacteria"/>
</dbReference>
<evidence type="ECO:0000256" key="10">
    <source>
        <dbReference type="RuleBase" id="RU004504"/>
    </source>
</evidence>
<keyword evidence="8" id="KW-0411">Iron-sulfur</keyword>
<dbReference type="GO" id="GO:0051536">
    <property type="term" value="F:iron-sulfur cluster binding"/>
    <property type="evidence" value="ECO:0007669"/>
    <property type="project" value="UniProtKB-KW"/>
</dbReference>
<dbReference type="SUPFAM" id="SSF53383">
    <property type="entry name" value="PLP-dependent transferases"/>
    <property type="match status" value="1"/>
</dbReference>
<feature type="domain" description="Aminotransferase class V" evidence="11">
    <location>
        <begin position="3"/>
        <end position="361"/>
    </location>
</feature>
<dbReference type="GO" id="GO:0031071">
    <property type="term" value="F:cysteine desulfurase activity"/>
    <property type="evidence" value="ECO:0007669"/>
    <property type="project" value="UniProtKB-EC"/>
</dbReference>
<dbReference type="InterPro" id="IPR000192">
    <property type="entry name" value="Aminotrans_V_dom"/>
</dbReference>
<dbReference type="InterPro" id="IPR015421">
    <property type="entry name" value="PyrdxlP-dep_Trfase_major"/>
</dbReference>
<reference evidence="12 13" key="1">
    <citation type="submission" date="2010-11" db="EMBL/GenBank/DDBJ databases">
        <title>The complete genome of Thermotoga thermarum DSM 5069.</title>
        <authorList>
            <consortium name="US DOE Joint Genome Institute (JGI-PGF)"/>
            <person name="Lucas S."/>
            <person name="Copeland A."/>
            <person name="Lapidus A."/>
            <person name="Bruce D."/>
            <person name="Goodwin L."/>
            <person name="Pitluck S."/>
            <person name="Kyrpides N."/>
            <person name="Mavromatis K."/>
            <person name="Ivanova N."/>
            <person name="Zeytun A."/>
            <person name="Brettin T."/>
            <person name="Detter J.C."/>
            <person name="Tapia R."/>
            <person name="Han C."/>
            <person name="Land M."/>
            <person name="Hauser L."/>
            <person name="Markowitz V."/>
            <person name="Cheng J.-F."/>
            <person name="Hugenholtz P."/>
            <person name="Woyke T."/>
            <person name="Wu D."/>
            <person name="Spring S."/>
            <person name="Schroeder M."/>
            <person name="Brambilla E."/>
            <person name="Klenk H.-P."/>
            <person name="Eisen J.A."/>
        </authorList>
    </citation>
    <scope>NUCLEOTIDE SEQUENCE [LARGE SCALE GENOMIC DNA]</scope>
    <source>
        <strain evidence="12 13">DSM 5069</strain>
    </source>
</reference>
<dbReference type="InterPro" id="IPR015422">
    <property type="entry name" value="PyrdxlP-dep_Trfase_small"/>
</dbReference>
<evidence type="ECO:0000256" key="7">
    <source>
        <dbReference type="ARBA" id="ARBA00023004"/>
    </source>
</evidence>
<evidence type="ECO:0000256" key="1">
    <source>
        <dbReference type="ARBA" id="ARBA00001933"/>
    </source>
</evidence>
<dbReference type="KEGG" id="tta:Theth_0904"/>
<accession>F7YYG4</accession>
<organism evidence="12 13">
    <name type="scientific">Pseudothermotoga thermarum DSM 5069</name>
    <dbReference type="NCBI Taxonomy" id="688269"/>
    <lineage>
        <taxon>Bacteria</taxon>
        <taxon>Thermotogati</taxon>
        <taxon>Thermotogota</taxon>
        <taxon>Thermotogae</taxon>
        <taxon>Thermotogales</taxon>
        <taxon>Thermotogaceae</taxon>
        <taxon>Pseudothermotoga</taxon>
    </lineage>
</organism>
<dbReference type="Gene3D" id="3.90.1150.10">
    <property type="entry name" value="Aspartate Aminotransferase, domain 1"/>
    <property type="match status" value="1"/>
</dbReference>
<dbReference type="PATRIC" id="fig|688269.3.peg.926"/>
<keyword evidence="5" id="KW-0479">Metal-binding</keyword>
<evidence type="ECO:0000256" key="8">
    <source>
        <dbReference type="ARBA" id="ARBA00023014"/>
    </source>
</evidence>
<protein>
    <recommendedName>
        <fullName evidence="3">cysteine desulfurase</fullName>
        <ecNumber evidence="3">2.8.1.7</ecNumber>
    </recommendedName>
</protein>
<keyword evidence="6" id="KW-0663">Pyridoxal phosphate</keyword>
<comment type="catalytic activity">
    <reaction evidence="9">
        <text>(sulfur carrier)-H + L-cysteine = (sulfur carrier)-SH + L-alanine</text>
        <dbReference type="Rhea" id="RHEA:43892"/>
        <dbReference type="Rhea" id="RHEA-COMP:14737"/>
        <dbReference type="Rhea" id="RHEA-COMP:14739"/>
        <dbReference type="ChEBI" id="CHEBI:29917"/>
        <dbReference type="ChEBI" id="CHEBI:35235"/>
        <dbReference type="ChEBI" id="CHEBI:57972"/>
        <dbReference type="ChEBI" id="CHEBI:64428"/>
        <dbReference type="EC" id="2.8.1.7"/>
    </reaction>
</comment>
<gene>
    <name evidence="12" type="ORF">Theth_0904</name>
</gene>
<dbReference type="PANTHER" id="PTHR11601:SF34">
    <property type="entry name" value="CYSTEINE DESULFURASE"/>
    <property type="match status" value="1"/>
</dbReference>
<keyword evidence="7" id="KW-0408">Iron</keyword>
<sequence length="377" mass="41522">MRVYLDHAATTRVFDEVAKEVLKVFTEVFGNASSLHSHGEKAKKIYEESRKTIAKFINCSADELIFTSGGTESDNLAIIGFLKANFPNGGHVITTQIEHPAVLEVARFLEKSGYEVTYLPPTSDGYVTPEDFKRAIRKNTVLASIMWVNNETGVIQPIEEISKICREHGIVLHSDAVQAIGKIRVDARMVDMLSASGHKFYAPKGCGFLFVSNSVKIEPIILGGGHEKGLRSGTENVPGAVGMATALSVINANFVEWNKKMQKLKQMILDAIQDIPDHHINGSNTIHSHVNVAFKGVSGEALATALDMRGISVSTASACASHHGTKRSHVLTAMKLEDWMIDGAIRISLGYDNTEEEIAYFVKVLQEEVYRLRRLER</sequence>
<dbReference type="FunFam" id="3.40.640.10:FF:000084">
    <property type="entry name" value="IscS-like cysteine desulfurase"/>
    <property type="match status" value="1"/>
</dbReference>
<evidence type="ECO:0000256" key="6">
    <source>
        <dbReference type="ARBA" id="ARBA00022898"/>
    </source>
</evidence>
<comment type="similarity">
    <text evidence="2">Belongs to the class-V pyridoxal-phosphate-dependent aminotransferase family. NifS/IscS subfamily.</text>
</comment>
<dbReference type="Proteomes" id="UP000006804">
    <property type="component" value="Chromosome"/>
</dbReference>
<evidence type="ECO:0000256" key="3">
    <source>
        <dbReference type="ARBA" id="ARBA00012239"/>
    </source>
</evidence>
<dbReference type="InterPro" id="IPR015424">
    <property type="entry name" value="PyrdxlP-dep_Trfase"/>
</dbReference>
<proteinExistence type="inferred from homology"/>
<dbReference type="EMBL" id="CP002351">
    <property type="protein sequence ID" value="AEH50988.1"/>
    <property type="molecule type" value="Genomic_DNA"/>
</dbReference>
<dbReference type="GO" id="GO:0046872">
    <property type="term" value="F:metal ion binding"/>
    <property type="evidence" value="ECO:0007669"/>
    <property type="project" value="UniProtKB-KW"/>
</dbReference>
<dbReference type="AlphaFoldDB" id="F7YYG4"/>
<dbReference type="PANTHER" id="PTHR11601">
    <property type="entry name" value="CYSTEINE DESULFURYLASE FAMILY MEMBER"/>
    <property type="match status" value="1"/>
</dbReference>
<evidence type="ECO:0000313" key="13">
    <source>
        <dbReference type="Proteomes" id="UP000006804"/>
    </source>
</evidence>
<dbReference type="STRING" id="688269.Theth_0904"/>
<dbReference type="InterPro" id="IPR020578">
    <property type="entry name" value="Aminotrans_V_PyrdxlP_BS"/>
</dbReference>
<comment type="cofactor">
    <cofactor evidence="1 10">
        <name>pyridoxal 5'-phosphate</name>
        <dbReference type="ChEBI" id="CHEBI:597326"/>
    </cofactor>
</comment>
<dbReference type="PIRSF" id="PIRSF005572">
    <property type="entry name" value="NifS"/>
    <property type="match status" value="1"/>
</dbReference>
<dbReference type="HOGENOM" id="CLU_003433_0_0_0"/>
<keyword evidence="13" id="KW-1185">Reference proteome</keyword>
<evidence type="ECO:0000313" key="12">
    <source>
        <dbReference type="EMBL" id="AEH50988.1"/>
    </source>
</evidence>
<dbReference type="InterPro" id="IPR016454">
    <property type="entry name" value="Cysteine_dSase"/>
</dbReference>
<evidence type="ECO:0000256" key="9">
    <source>
        <dbReference type="ARBA" id="ARBA00050776"/>
    </source>
</evidence>